<feature type="transmembrane region" description="Helical" evidence="1">
    <location>
        <begin position="219"/>
        <end position="237"/>
    </location>
</feature>
<accession>A0A1J5QGJ3</accession>
<reference evidence="2" key="1">
    <citation type="submission" date="2016-10" db="EMBL/GenBank/DDBJ databases">
        <title>Sequence of Gallionella enrichment culture.</title>
        <authorList>
            <person name="Poehlein A."/>
            <person name="Muehling M."/>
            <person name="Daniel R."/>
        </authorList>
    </citation>
    <scope>NUCLEOTIDE SEQUENCE</scope>
</reference>
<feature type="transmembrane region" description="Helical" evidence="1">
    <location>
        <begin position="75"/>
        <end position="92"/>
    </location>
</feature>
<keyword evidence="1" id="KW-0472">Membrane</keyword>
<evidence type="ECO:0000313" key="2">
    <source>
        <dbReference type="EMBL" id="OIQ82665.1"/>
    </source>
</evidence>
<name>A0A1J5QGJ3_9ZZZZ</name>
<dbReference type="InterPro" id="IPR025576">
    <property type="entry name" value="YwiC"/>
</dbReference>
<sequence>MLVLPPAVGAIASGIAWSHLLLLAAWMVGYLAFFAAGLWLRSRRRPRYWPPVRTYTIAAVALAVVLLAVHPELAWWAPVFAPLLAASLWFSARRADRSLANDAVTVVAASLMTVVAWGLGAAGGTTGGGLFARLPGATAPHAWLLAGVLFAYFAGTVLYVKTMIRERGNRRMWWVSVGYHAAIVVPTAWVEPSLGALFAVLAIRAALVPRRWPTLSPRAVGVGEVVASVALGVLLLTL</sequence>
<dbReference type="EMBL" id="MLJW01000779">
    <property type="protein sequence ID" value="OIQ82665.1"/>
    <property type="molecule type" value="Genomic_DNA"/>
</dbReference>
<feature type="transmembrane region" description="Helical" evidence="1">
    <location>
        <begin position="52"/>
        <end position="69"/>
    </location>
</feature>
<proteinExistence type="predicted"/>
<protein>
    <recommendedName>
        <fullName evidence="3">YwiC-like protein</fullName>
    </recommendedName>
</protein>
<keyword evidence="1" id="KW-1133">Transmembrane helix</keyword>
<evidence type="ECO:0008006" key="3">
    <source>
        <dbReference type="Google" id="ProtNLM"/>
    </source>
</evidence>
<keyword evidence="1" id="KW-0812">Transmembrane</keyword>
<feature type="transmembrane region" description="Helical" evidence="1">
    <location>
        <begin position="104"/>
        <end position="122"/>
    </location>
</feature>
<dbReference type="AlphaFoldDB" id="A0A1J5QGJ3"/>
<feature type="transmembrane region" description="Helical" evidence="1">
    <location>
        <begin position="142"/>
        <end position="160"/>
    </location>
</feature>
<dbReference type="Pfam" id="PF14256">
    <property type="entry name" value="YwiC"/>
    <property type="match status" value="1"/>
</dbReference>
<organism evidence="2">
    <name type="scientific">mine drainage metagenome</name>
    <dbReference type="NCBI Taxonomy" id="410659"/>
    <lineage>
        <taxon>unclassified sequences</taxon>
        <taxon>metagenomes</taxon>
        <taxon>ecological metagenomes</taxon>
    </lineage>
</organism>
<evidence type="ECO:0000256" key="1">
    <source>
        <dbReference type="SAM" id="Phobius"/>
    </source>
</evidence>
<comment type="caution">
    <text evidence="2">The sequence shown here is derived from an EMBL/GenBank/DDBJ whole genome shotgun (WGS) entry which is preliminary data.</text>
</comment>
<feature type="transmembrane region" description="Helical" evidence="1">
    <location>
        <begin position="20"/>
        <end position="40"/>
    </location>
</feature>
<gene>
    <name evidence="2" type="ORF">GALL_355450</name>
</gene>